<dbReference type="PANTHER" id="PTHR47427:SF1">
    <property type="entry name" value="PROTEIN STE12"/>
    <property type="match status" value="1"/>
</dbReference>
<evidence type="ECO:0000259" key="12">
    <source>
        <dbReference type="PROSITE" id="PS50157"/>
    </source>
</evidence>
<dbReference type="FunFam" id="3.30.160.60:FF:000141">
    <property type="entry name" value="C2H2 zinc finger protein"/>
    <property type="match status" value="1"/>
</dbReference>
<keyword evidence="7" id="KW-0805">Transcription regulation</keyword>
<comment type="function">
    <text evidence="1">May be involved in transcriptional regulation.</text>
</comment>
<dbReference type="InParanoid" id="A0A1D2V8Y2"/>
<dbReference type="OrthoDB" id="654211at2759"/>
<dbReference type="InterPro" id="IPR022755">
    <property type="entry name" value="Znf_C2H2_jaz"/>
</dbReference>
<evidence type="ECO:0000256" key="8">
    <source>
        <dbReference type="ARBA" id="ARBA00023125"/>
    </source>
</evidence>
<feature type="domain" description="C2H2-type" evidence="12">
    <location>
        <begin position="65"/>
        <end position="88"/>
    </location>
</feature>
<dbReference type="EMBL" id="KV454498">
    <property type="protein sequence ID" value="ODV57913.1"/>
    <property type="molecule type" value="Genomic_DNA"/>
</dbReference>
<keyword evidence="10" id="KW-0539">Nucleus</keyword>
<dbReference type="Gene3D" id="3.30.160.60">
    <property type="entry name" value="Classic Zinc Finger"/>
    <property type="match status" value="2"/>
</dbReference>
<reference evidence="14" key="1">
    <citation type="submission" date="2016-05" db="EMBL/GenBank/DDBJ databases">
        <title>Comparative genomics of biotechnologically important yeasts.</title>
        <authorList>
            <consortium name="DOE Joint Genome Institute"/>
            <person name="Riley R."/>
            <person name="Haridas S."/>
            <person name="Wolfe K.H."/>
            <person name="Lopes M.R."/>
            <person name="Hittinger C.T."/>
            <person name="Goker M."/>
            <person name="Salamov A."/>
            <person name="Wisecaver J."/>
            <person name="Long T.M."/>
            <person name="Aerts A.L."/>
            <person name="Barry K."/>
            <person name="Choi C."/>
            <person name="Clum A."/>
            <person name="Coughlan A.Y."/>
            <person name="Deshpande S."/>
            <person name="Douglass A.P."/>
            <person name="Hanson S.J."/>
            <person name="Klenk H.-P."/>
            <person name="Labutti K."/>
            <person name="Lapidus A."/>
            <person name="Lindquist E."/>
            <person name="Lipzen A."/>
            <person name="Meier-Kolthoff J.P."/>
            <person name="Ohm R.A."/>
            <person name="Otillar R.P."/>
            <person name="Pangilinan J."/>
            <person name="Peng Y."/>
            <person name="Rokas A."/>
            <person name="Rosa C.A."/>
            <person name="Scheuner C."/>
            <person name="Sibirny A.A."/>
            <person name="Slot J.C."/>
            <person name="Stielow J.B."/>
            <person name="Sun H."/>
            <person name="Kurtzman C.P."/>
            <person name="Blackwell M."/>
            <person name="Grigoriev I.V."/>
            <person name="Jeffries T.W."/>
        </authorList>
    </citation>
    <scope>NUCLEOTIDE SEQUENCE [LARGE SCALE GENOMIC DNA]</scope>
    <source>
        <strain evidence="14">DSM 1968</strain>
    </source>
</reference>
<dbReference type="GO" id="GO:0003700">
    <property type="term" value="F:DNA-binding transcription factor activity"/>
    <property type="evidence" value="ECO:0007669"/>
    <property type="project" value="TreeGrafter"/>
</dbReference>
<dbReference type="SMART" id="SM00355">
    <property type="entry name" value="ZnF_C2H2"/>
    <property type="match status" value="2"/>
</dbReference>
<evidence type="ECO:0000313" key="13">
    <source>
        <dbReference type="EMBL" id="ODV57913.1"/>
    </source>
</evidence>
<sequence length="88" mass="10325">MTPLTQEQIEQQHLIINPASRRGRKPSLQFDPTKIFSCTLCSRKFKRQEHLKRHFRSLHTGEKPFTCHKCGKKFSRSDNLGQHIKTHG</sequence>
<dbReference type="GO" id="GO:0003677">
    <property type="term" value="F:DNA binding"/>
    <property type="evidence" value="ECO:0007669"/>
    <property type="project" value="UniProtKB-KW"/>
</dbReference>
<dbReference type="Pfam" id="PF00096">
    <property type="entry name" value="zf-C2H2"/>
    <property type="match status" value="1"/>
</dbReference>
<dbReference type="Pfam" id="PF12171">
    <property type="entry name" value="zf-C2H2_jaz"/>
    <property type="match status" value="1"/>
</dbReference>
<evidence type="ECO:0000256" key="11">
    <source>
        <dbReference type="PROSITE-ProRule" id="PRU00042"/>
    </source>
</evidence>
<name>A0A1D2V8Y2_9ASCO</name>
<dbReference type="GO" id="GO:0005634">
    <property type="term" value="C:nucleus"/>
    <property type="evidence" value="ECO:0007669"/>
    <property type="project" value="UniProtKB-SubCell"/>
</dbReference>
<evidence type="ECO:0000256" key="7">
    <source>
        <dbReference type="ARBA" id="ARBA00023015"/>
    </source>
</evidence>
<evidence type="ECO:0000256" key="1">
    <source>
        <dbReference type="ARBA" id="ARBA00003767"/>
    </source>
</evidence>
<dbReference type="AlphaFoldDB" id="A0A1D2V8Y2"/>
<gene>
    <name evidence="13" type="ORF">ASCRUDRAFT_40198</name>
</gene>
<organism evidence="13 14">
    <name type="scientific">Ascoidea rubescens DSM 1968</name>
    <dbReference type="NCBI Taxonomy" id="1344418"/>
    <lineage>
        <taxon>Eukaryota</taxon>
        <taxon>Fungi</taxon>
        <taxon>Dikarya</taxon>
        <taxon>Ascomycota</taxon>
        <taxon>Saccharomycotina</taxon>
        <taxon>Saccharomycetes</taxon>
        <taxon>Ascoideaceae</taxon>
        <taxon>Ascoidea</taxon>
    </lineage>
</organism>
<dbReference type="Proteomes" id="UP000095038">
    <property type="component" value="Unassembled WGS sequence"/>
</dbReference>
<dbReference type="SUPFAM" id="SSF57667">
    <property type="entry name" value="beta-beta-alpha zinc fingers"/>
    <property type="match status" value="1"/>
</dbReference>
<dbReference type="InterPro" id="IPR052127">
    <property type="entry name" value="STE12_transcription_factor"/>
</dbReference>
<proteinExistence type="predicted"/>
<keyword evidence="6" id="KW-0862">Zinc</keyword>
<dbReference type="FunFam" id="3.30.160.60:FF:000097">
    <property type="entry name" value="Zinc finger protein"/>
    <property type="match status" value="1"/>
</dbReference>
<dbReference type="InterPro" id="IPR013087">
    <property type="entry name" value="Znf_C2H2_type"/>
</dbReference>
<accession>A0A1D2V8Y2</accession>
<dbReference type="PANTHER" id="PTHR47427">
    <property type="entry name" value="PROTEIN STE12"/>
    <property type="match status" value="1"/>
</dbReference>
<dbReference type="RefSeq" id="XP_020044220.1">
    <property type="nucleotide sequence ID" value="XM_020191005.1"/>
</dbReference>
<feature type="domain" description="C2H2-type" evidence="12">
    <location>
        <begin position="36"/>
        <end position="64"/>
    </location>
</feature>
<evidence type="ECO:0000256" key="9">
    <source>
        <dbReference type="ARBA" id="ARBA00023163"/>
    </source>
</evidence>
<dbReference type="PROSITE" id="PS00028">
    <property type="entry name" value="ZINC_FINGER_C2H2_1"/>
    <property type="match status" value="2"/>
</dbReference>
<evidence type="ECO:0000256" key="5">
    <source>
        <dbReference type="ARBA" id="ARBA00022771"/>
    </source>
</evidence>
<protein>
    <recommendedName>
        <fullName evidence="12">C2H2-type domain-containing protein</fullName>
    </recommendedName>
</protein>
<evidence type="ECO:0000256" key="10">
    <source>
        <dbReference type="ARBA" id="ARBA00023242"/>
    </source>
</evidence>
<comment type="subcellular location">
    <subcellularLocation>
        <location evidence="2">Nucleus</location>
    </subcellularLocation>
</comment>
<evidence type="ECO:0000256" key="2">
    <source>
        <dbReference type="ARBA" id="ARBA00004123"/>
    </source>
</evidence>
<keyword evidence="9" id="KW-0804">Transcription</keyword>
<dbReference type="GeneID" id="30964641"/>
<dbReference type="GO" id="GO:1990526">
    <property type="term" value="C:Ste12p-Dig1p-Dig2p complex"/>
    <property type="evidence" value="ECO:0007669"/>
    <property type="project" value="TreeGrafter"/>
</dbReference>
<keyword evidence="5 11" id="KW-0863">Zinc-finger</keyword>
<dbReference type="InterPro" id="IPR036236">
    <property type="entry name" value="Znf_C2H2_sf"/>
</dbReference>
<keyword evidence="8" id="KW-0238">DNA-binding</keyword>
<keyword evidence="4" id="KW-0677">Repeat</keyword>
<evidence type="ECO:0000313" key="14">
    <source>
        <dbReference type="Proteomes" id="UP000095038"/>
    </source>
</evidence>
<evidence type="ECO:0000256" key="3">
    <source>
        <dbReference type="ARBA" id="ARBA00022723"/>
    </source>
</evidence>
<dbReference type="GO" id="GO:1990527">
    <property type="term" value="C:Tec1p-Ste12p-Dig1p complex"/>
    <property type="evidence" value="ECO:0007669"/>
    <property type="project" value="TreeGrafter"/>
</dbReference>
<keyword evidence="3" id="KW-0479">Metal-binding</keyword>
<dbReference type="GO" id="GO:0008270">
    <property type="term" value="F:zinc ion binding"/>
    <property type="evidence" value="ECO:0007669"/>
    <property type="project" value="UniProtKB-KW"/>
</dbReference>
<evidence type="ECO:0000256" key="6">
    <source>
        <dbReference type="ARBA" id="ARBA00022833"/>
    </source>
</evidence>
<keyword evidence="14" id="KW-1185">Reference proteome</keyword>
<evidence type="ECO:0000256" key="4">
    <source>
        <dbReference type="ARBA" id="ARBA00022737"/>
    </source>
</evidence>
<dbReference type="STRING" id="1344418.A0A1D2V8Y2"/>
<dbReference type="PROSITE" id="PS50157">
    <property type="entry name" value="ZINC_FINGER_C2H2_2"/>
    <property type="match status" value="2"/>
</dbReference>